<dbReference type="EMBL" id="JAAIVJ010000002">
    <property type="protein sequence ID" value="NEY89890.1"/>
    <property type="molecule type" value="Genomic_DNA"/>
</dbReference>
<comment type="caution">
    <text evidence="14">The sequence shown here is derived from an EMBL/GenBank/DDBJ whole genome shotgun (WGS) entry which is preliminary data.</text>
</comment>
<evidence type="ECO:0000256" key="12">
    <source>
        <dbReference type="SAM" id="SignalP"/>
    </source>
</evidence>
<dbReference type="PANTHER" id="PTHR11961">
    <property type="entry name" value="CYTOCHROME C"/>
    <property type="match status" value="1"/>
</dbReference>
<dbReference type="Pfam" id="PF00034">
    <property type="entry name" value="Cytochrom_C"/>
    <property type="match status" value="1"/>
</dbReference>
<keyword evidence="3" id="KW-1003">Cell membrane</keyword>
<evidence type="ECO:0000256" key="6">
    <source>
        <dbReference type="ARBA" id="ARBA00022723"/>
    </source>
</evidence>
<keyword evidence="5" id="KW-0812">Transmembrane</keyword>
<proteinExistence type="predicted"/>
<dbReference type="InterPro" id="IPR009056">
    <property type="entry name" value="Cyt_c-like_dom"/>
</dbReference>
<dbReference type="SUPFAM" id="SSF46626">
    <property type="entry name" value="Cytochrome c"/>
    <property type="match status" value="1"/>
</dbReference>
<protein>
    <submittedName>
        <fullName evidence="14">Cytochrome c family protein</fullName>
    </submittedName>
</protein>
<accession>A0A6M0QQV7</accession>
<keyword evidence="4 11" id="KW-0349">Heme</keyword>
<evidence type="ECO:0000256" key="1">
    <source>
        <dbReference type="ARBA" id="ARBA00004162"/>
    </source>
</evidence>
<dbReference type="Gene3D" id="1.10.760.10">
    <property type="entry name" value="Cytochrome c-like domain"/>
    <property type="match status" value="1"/>
</dbReference>
<dbReference type="InterPro" id="IPR002327">
    <property type="entry name" value="Cyt_c_1A/1B"/>
</dbReference>
<keyword evidence="7" id="KW-0249">Electron transport</keyword>
<evidence type="ECO:0000259" key="13">
    <source>
        <dbReference type="PROSITE" id="PS51007"/>
    </source>
</evidence>
<keyword evidence="10" id="KW-0472">Membrane</keyword>
<keyword evidence="6 11" id="KW-0479">Metal-binding</keyword>
<dbReference type="GO" id="GO:0009055">
    <property type="term" value="F:electron transfer activity"/>
    <property type="evidence" value="ECO:0007669"/>
    <property type="project" value="InterPro"/>
</dbReference>
<keyword evidence="2" id="KW-0813">Transport</keyword>
<evidence type="ECO:0000313" key="14">
    <source>
        <dbReference type="EMBL" id="NEY89890.1"/>
    </source>
</evidence>
<reference evidence="14 15" key="1">
    <citation type="submission" date="2020-02" db="EMBL/GenBank/DDBJ databases">
        <authorList>
            <person name="Chen W.-M."/>
        </authorList>
    </citation>
    <scope>NUCLEOTIDE SEQUENCE [LARGE SCALE GENOMIC DNA]</scope>
    <source>
        <strain evidence="14 15">KMS-5</strain>
    </source>
</reference>
<dbReference type="GO" id="GO:0020037">
    <property type="term" value="F:heme binding"/>
    <property type="evidence" value="ECO:0007669"/>
    <property type="project" value="InterPro"/>
</dbReference>
<evidence type="ECO:0000256" key="8">
    <source>
        <dbReference type="ARBA" id="ARBA00022989"/>
    </source>
</evidence>
<feature type="domain" description="Cytochrome c" evidence="13">
    <location>
        <begin position="75"/>
        <end position="174"/>
    </location>
</feature>
<dbReference type="GO" id="GO:0046872">
    <property type="term" value="F:metal ion binding"/>
    <property type="evidence" value="ECO:0007669"/>
    <property type="project" value="UniProtKB-KW"/>
</dbReference>
<comment type="subcellular location">
    <subcellularLocation>
        <location evidence="1">Cell membrane</location>
        <topology evidence="1">Single-pass membrane protein</topology>
    </subcellularLocation>
</comment>
<evidence type="ECO:0000256" key="5">
    <source>
        <dbReference type="ARBA" id="ARBA00022692"/>
    </source>
</evidence>
<gene>
    <name evidence="14" type="ORF">G4Z14_06215</name>
</gene>
<evidence type="ECO:0000256" key="11">
    <source>
        <dbReference type="PROSITE-ProRule" id="PRU00433"/>
    </source>
</evidence>
<keyword evidence="15" id="KW-1185">Reference proteome</keyword>
<evidence type="ECO:0000256" key="9">
    <source>
        <dbReference type="ARBA" id="ARBA00023004"/>
    </source>
</evidence>
<dbReference type="PRINTS" id="PR00604">
    <property type="entry name" value="CYTCHRMECIAB"/>
</dbReference>
<organism evidence="14 15">
    <name type="scientific">Tabrizicola oligotrophica</name>
    <dbReference type="NCBI Taxonomy" id="2710650"/>
    <lineage>
        <taxon>Bacteria</taxon>
        <taxon>Pseudomonadati</taxon>
        <taxon>Pseudomonadota</taxon>
        <taxon>Alphaproteobacteria</taxon>
        <taxon>Rhodobacterales</taxon>
        <taxon>Paracoccaceae</taxon>
        <taxon>Tabrizicola</taxon>
    </lineage>
</organism>
<dbReference type="FunFam" id="1.10.760.10:FF:000026">
    <property type="entry name" value="Cytochrome C, membrane-bound"/>
    <property type="match status" value="1"/>
</dbReference>
<evidence type="ECO:0000256" key="4">
    <source>
        <dbReference type="ARBA" id="ARBA00022617"/>
    </source>
</evidence>
<feature type="signal peptide" evidence="12">
    <location>
        <begin position="1"/>
        <end position="27"/>
    </location>
</feature>
<dbReference type="GO" id="GO:0005886">
    <property type="term" value="C:plasma membrane"/>
    <property type="evidence" value="ECO:0007669"/>
    <property type="project" value="UniProtKB-SubCell"/>
</dbReference>
<dbReference type="PROSITE" id="PS51007">
    <property type="entry name" value="CYTC"/>
    <property type="match status" value="1"/>
</dbReference>
<evidence type="ECO:0000256" key="10">
    <source>
        <dbReference type="ARBA" id="ARBA00023136"/>
    </source>
</evidence>
<dbReference type="InterPro" id="IPR036909">
    <property type="entry name" value="Cyt_c-like_dom_sf"/>
</dbReference>
<sequence length="174" mass="17885">MFDTMTVTKVTGAICGSLLVYLFASWASDALYATAPAAHGDEEVAQAYSIDTGAEAATTEAAAEGPAFADVFAAADAAAGEKVFGKCKACHKLDGSDGTGPHLNGVVNRAKGSVGGFGYSDGMLAMASESWTPENLDAFLTNPKGYVAGTKMSFAGLPKVEDRANLIKYLESNP</sequence>
<dbReference type="AlphaFoldDB" id="A0A6M0QQV7"/>
<evidence type="ECO:0000256" key="7">
    <source>
        <dbReference type="ARBA" id="ARBA00022982"/>
    </source>
</evidence>
<evidence type="ECO:0000256" key="2">
    <source>
        <dbReference type="ARBA" id="ARBA00022448"/>
    </source>
</evidence>
<keyword evidence="9 11" id="KW-0408">Iron</keyword>
<dbReference type="Proteomes" id="UP000477782">
    <property type="component" value="Unassembled WGS sequence"/>
</dbReference>
<feature type="chain" id="PRO_5026935158" evidence="12">
    <location>
        <begin position="28"/>
        <end position="174"/>
    </location>
</feature>
<name>A0A6M0QQV7_9RHOB</name>
<evidence type="ECO:0000256" key="3">
    <source>
        <dbReference type="ARBA" id="ARBA00022475"/>
    </source>
</evidence>
<dbReference type="RefSeq" id="WP_164623919.1">
    <property type="nucleotide sequence ID" value="NZ_JAAIVJ010000002.1"/>
</dbReference>
<keyword evidence="12" id="KW-0732">Signal</keyword>
<keyword evidence="8" id="KW-1133">Transmembrane helix</keyword>
<evidence type="ECO:0000313" key="15">
    <source>
        <dbReference type="Proteomes" id="UP000477782"/>
    </source>
</evidence>